<sequence length="862" mass="96273">MSSTMDIGPKAKESELGFHKSNTFAPLDVTNLNLAVLHAIEEYKAKDSDAFTSDYWLDFNDTLVLLQFVLSVFQDRQVDKAGCLIHLTQHPLLSKKLTEAYTNQKFDKLLDDPDMPPKPIKLSMGSSSSVPNLKSAFEEPYKGGTARLFVKSLNKIRCSYVGRSATERPYNWSIAVLQASGMGKSRMVDESSFSMFTIPINVRGGPPMGKKVYPPSDISVCGFFDNYENKSDDEQQAAYAIFLQVLFTKTLQLVQIRFPGLTGQDLARAWAMYLKVGESEDTVGVNRQELYNSVVCEANDLFKKTKEPTLDRVKKSLRKSCSNLERHVQATKSALTNSCFLYFDEAHSLACNVPNPSPGRERSAYHNLGTVLSKLTDNTVFFIFLSTNPRLQGFAPAAANYPSHRVTANSQLIPPFTELAFDLYEHEVLKNRSLTLQNVCKTEVMVGFGRVLWYAELKLRPCDNIFDFAVDKLATIRMPYDQNDSSLAALGVRLGITFNKTNPASHPVESRLVESHSRVIYAIHEHRHFMHTGSPSEPILAEAASKYLNRAGVPGIGTEGPNVLSLELEQGVIAHGERGELAGRLLLTCAHDLALKDVNALDCSYVRYHRPLRVVDFLRTLFHEDHHELIMKALPVIDRSVLGERDAVCLCDAFSESFVSFSHFVIAEDPEMLSAPALATALVRGMAIQARDGQTSINAVIPIHMGPLTAPISSKTTSAINLQFKNRKTAVDCHVNRSTTVPDLDMPVISIVFELGVTETMSNPIHITSKLPRIPRDQNRTLHRDDRHYQIVVHGCNSRVFGVIPPEVEEKYRSILGIGSILHDFARNKYEENREALLAMKPAFSGKRQKELYSDLLDLETE</sequence>
<dbReference type="OrthoDB" id="3270019at2759"/>
<proteinExistence type="predicted"/>
<comment type="caution">
    <text evidence="1">The sequence shown here is derived from an EMBL/GenBank/DDBJ whole genome shotgun (WGS) entry which is preliminary data.</text>
</comment>
<organism evidence="1 2">
    <name type="scientific">Rhizoctonia solani AG-3 Rhs1AP</name>
    <dbReference type="NCBI Taxonomy" id="1086054"/>
    <lineage>
        <taxon>Eukaryota</taxon>
        <taxon>Fungi</taxon>
        <taxon>Dikarya</taxon>
        <taxon>Basidiomycota</taxon>
        <taxon>Agaricomycotina</taxon>
        <taxon>Agaricomycetes</taxon>
        <taxon>Cantharellales</taxon>
        <taxon>Ceratobasidiaceae</taxon>
        <taxon>Rhizoctonia</taxon>
    </lineage>
</organism>
<dbReference type="Proteomes" id="UP000030108">
    <property type="component" value="Unassembled WGS sequence"/>
</dbReference>
<dbReference type="EMBL" id="JATN01000314">
    <property type="protein sequence ID" value="EUC64025.1"/>
    <property type="molecule type" value="Genomic_DNA"/>
</dbReference>
<dbReference type="PANTHER" id="PTHR33266">
    <property type="entry name" value="CHROMOSOME 15, WHOLE GENOME SHOTGUN SEQUENCE"/>
    <property type="match status" value="1"/>
</dbReference>
<name>X8JJ83_9AGAM</name>
<gene>
    <name evidence="1" type="ORF">RSOL_434430</name>
</gene>
<accession>X8JJ83</accession>
<evidence type="ECO:0000313" key="2">
    <source>
        <dbReference type="Proteomes" id="UP000030108"/>
    </source>
</evidence>
<protein>
    <submittedName>
        <fullName evidence="1">G2/mitotic-specific cyclin cdc13, putative</fullName>
    </submittedName>
</protein>
<dbReference type="AlphaFoldDB" id="X8JJ83"/>
<evidence type="ECO:0000313" key="1">
    <source>
        <dbReference type="EMBL" id="EUC64025.1"/>
    </source>
</evidence>
<dbReference type="PANTHER" id="PTHR33266:SF1">
    <property type="entry name" value="F-BOX DOMAIN-CONTAINING PROTEIN"/>
    <property type="match status" value="1"/>
</dbReference>
<reference evidence="2" key="1">
    <citation type="journal article" date="2014" name="Genome Announc.">
        <title>Draft genome sequence of the plant-pathogenic soil fungus Rhizoctonia solani anastomosis group 3 strain Rhs1AP.</title>
        <authorList>
            <person name="Cubeta M.A."/>
            <person name="Thomas E."/>
            <person name="Dean R.A."/>
            <person name="Jabaji S."/>
            <person name="Neate S.M."/>
            <person name="Tavantzis S."/>
            <person name="Toda T."/>
            <person name="Vilgalys R."/>
            <person name="Bharathan N."/>
            <person name="Fedorova-Abrams N."/>
            <person name="Pakala S.B."/>
            <person name="Pakala S.M."/>
            <person name="Zafar N."/>
            <person name="Joardar V."/>
            <person name="Losada L."/>
            <person name="Nierman W.C."/>
        </authorList>
    </citation>
    <scope>NUCLEOTIDE SEQUENCE [LARGE SCALE GENOMIC DNA]</scope>
    <source>
        <strain evidence="2">AG-3</strain>
    </source>
</reference>